<keyword evidence="8" id="KW-1185">Reference proteome</keyword>
<dbReference type="PROSITE" id="PS51318">
    <property type="entry name" value="TAT"/>
    <property type="match status" value="1"/>
</dbReference>
<dbReference type="Proteomes" id="UP001212602">
    <property type="component" value="Unassembled WGS sequence"/>
</dbReference>
<dbReference type="CDD" id="cd08041">
    <property type="entry name" value="OBF_kDNA_ligase_like"/>
    <property type="match status" value="1"/>
</dbReference>
<proteinExistence type="predicted"/>
<evidence type="ECO:0000256" key="1">
    <source>
        <dbReference type="ARBA" id="ARBA00022598"/>
    </source>
</evidence>
<sequence length="283" mass="31623">MAPSRRALLLAALGGAAGFAVLCARAEAPALQLAQVYRPGMPLAGWWVSEKYDGMRARWDGQQLWSRGGQRIAAPAWFTSGWPTQPMDGELWAGRGRFEFTVSTVRRQQPHDKDWRDIRFMVFDLPDQPGTFDERLAALRRLLPLPAAPWLLPVAQQRASTHDQLMGLLDKTVKLGGEGLMLHRGASLYRAERNEDLLKLKPHEDAEAVVVAHVPGRGKHTGRLGALDVRMPDGKRFRLGSGFSDAQRRHPPPVGATVTYRHDGFNASGLPRFARFVRERRDL</sequence>
<gene>
    <name evidence="7" type="ORF">PGB34_17440</name>
</gene>
<feature type="signal peptide" evidence="5">
    <location>
        <begin position="1"/>
        <end position="26"/>
    </location>
</feature>
<dbReference type="EMBL" id="JAQIPB010000008">
    <property type="protein sequence ID" value="MDA7418153.1"/>
    <property type="molecule type" value="Genomic_DNA"/>
</dbReference>
<dbReference type="GO" id="GO:0006281">
    <property type="term" value="P:DNA repair"/>
    <property type="evidence" value="ECO:0007669"/>
    <property type="project" value="UniProtKB-KW"/>
</dbReference>
<dbReference type="CDD" id="cd07896">
    <property type="entry name" value="Adenylation_kDNA_ligase_like"/>
    <property type="match status" value="1"/>
</dbReference>
<evidence type="ECO:0000256" key="5">
    <source>
        <dbReference type="SAM" id="SignalP"/>
    </source>
</evidence>
<dbReference type="PANTHER" id="PTHR47810:SF1">
    <property type="entry name" value="DNA LIGASE B"/>
    <property type="match status" value="1"/>
</dbReference>
<organism evidence="7 8">
    <name type="scientific">Xenophilus arseniciresistens</name>
    <dbReference type="NCBI Taxonomy" id="1283306"/>
    <lineage>
        <taxon>Bacteria</taxon>
        <taxon>Pseudomonadati</taxon>
        <taxon>Pseudomonadota</taxon>
        <taxon>Betaproteobacteria</taxon>
        <taxon>Burkholderiales</taxon>
        <taxon>Comamonadaceae</taxon>
        <taxon>Xenophilus</taxon>
    </lineage>
</organism>
<dbReference type="InterPro" id="IPR029319">
    <property type="entry name" value="DNA_ligase_OB"/>
</dbReference>
<dbReference type="Gene3D" id="3.30.470.30">
    <property type="entry name" value="DNA ligase/mRNA capping enzyme"/>
    <property type="match status" value="1"/>
</dbReference>
<comment type="caution">
    <text evidence="7">The sequence shown here is derived from an EMBL/GenBank/DDBJ whole genome shotgun (WGS) entry which is preliminary data.</text>
</comment>
<evidence type="ECO:0000259" key="6">
    <source>
        <dbReference type="Pfam" id="PF14743"/>
    </source>
</evidence>
<dbReference type="GO" id="GO:0006260">
    <property type="term" value="P:DNA replication"/>
    <property type="evidence" value="ECO:0007669"/>
    <property type="project" value="UniProtKB-KW"/>
</dbReference>
<evidence type="ECO:0000256" key="3">
    <source>
        <dbReference type="ARBA" id="ARBA00022763"/>
    </source>
</evidence>
<keyword evidence="2" id="KW-0235">DNA replication</keyword>
<accession>A0AAE3NBH3</accession>
<dbReference type="SUPFAM" id="SSF56091">
    <property type="entry name" value="DNA ligase/mRNA capping enzyme, catalytic domain"/>
    <property type="match status" value="1"/>
</dbReference>
<feature type="domain" description="DNA ligase OB-like" evidence="6">
    <location>
        <begin position="215"/>
        <end position="280"/>
    </location>
</feature>
<dbReference type="InterPro" id="IPR050326">
    <property type="entry name" value="NAD_dep_DNA_ligaseB"/>
</dbReference>
<reference evidence="7" key="1">
    <citation type="submission" date="2023-01" db="EMBL/GenBank/DDBJ databases">
        <title>Xenophilus mangrovi sp. nov., isolated from soil of Mangrove nature reserve.</title>
        <authorList>
            <person name="Xu S."/>
            <person name="Liu Z."/>
            <person name="Xu Y."/>
        </authorList>
    </citation>
    <scope>NUCLEOTIDE SEQUENCE</scope>
    <source>
        <strain evidence="7">YW8</strain>
    </source>
</reference>
<name>A0AAE3NBH3_9BURK</name>
<keyword evidence="1 7" id="KW-0436">Ligase</keyword>
<evidence type="ECO:0000256" key="4">
    <source>
        <dbReference type="ARBA" id="ARBA00023204"/>
    </source>
</evidence>
<evidence type="ECO:0000313" key="8">
    <source>
        <dbReference type="Proteomes" id="UP001212602"/>
    </source>
</evidence>
<dbReference type="Gene3D" id="2.40.50.140">
    <property type="entry name" value="Nucleic acid-binding proteins"/>
    <property type="match status" value="1"/>
</dbReference>
<dbReference type="SUPFAM" id="SSF50249">
    <property type="entry name" value="Nucleic acid-binding proteins"/>
    <property type="match status" value="1"/>
</dbReference>
<dbReference type="InterPro" id="IPR012340">
    <property type="entry name" value="NA-bd_OB-fold"/>
</dbReference>
<evidence type="ECO:0000313" key="7">
    <source>
        <dbReference type="EMBL" id="MDA7418153.1"/>
    </source>
</evidence>
<dbReference type="EC" id="6.5.1.1" evidence="7"/>
<keyword evidence="3" id="KW-0227">DNA damage</keyword>
<dbReference type="AlphaFoldDB" id="A0AAE3NBH3"/>
<dbReference type="RefSeq" id="WP_271429363.1">
    <property type="nucleotide sequence ID" value="NZ_JAQIPB010000008.1"/>
</dbReference>
<dbReference type="InterPro" id="IPR006311">
    <property type="entry name" value="TAT_signal"/>
</dbReference>
<dbReference type="Gene3D" id="3.30.1490.70">
    <property type="match status" value="1"/>
</dbReference>
<dbReference type="GO" id="GO:0003910">
    <property type="term" value="F:DNA ligase (ATP) activity"/>
    <property type="evidence" value="ECO:0007669"/>
    <property type="project" value="UniProtKB-EC"/>
</dbReference>
<dbReference type="PANTHER" id="PTHR47810">
    <property type="entry name" value="DNA LIGASE"/>
    <property type="match status" value="1"/>
</dbReference>
<keyword evidence="5" id="KW-0732">Signal</keyword>
<dbReference type="Pfam" id="PF14743">
    <property type="entry name" value="DNA_ligase_OB_2"/>
    <property type="match status" value="1"/>
</dbReference>
<keyword evidence="4" id="KW-0234">DNA repair</keyword>
<dbReference type="NCBIfam" id="NF006592">
    <property type="entry name" value="PRK09125.1"/>
    <property type="match status" value="1"/>
</dbReference>
<evidence type="ECO:0000256" key="2">
    <source>
        <dbReference type="ARBA" id="ARBA00022705"/>
    </source>
</evidence>
<feature type="chain" id="PRO_5042115228" evidence="5">
    <location>
        <begin position="27"/>
        <end position="283"/>
    </location>
</feature>
<protein>
    <submittedName>
        <fullName evidence="7">DNA ligase</fullName>
        <ecNumber evidence="7">6.5.1.1</ecNumber>
    </submittedName>
</protein>